<dbReference type="InterPro" id="IPR000914">
    <property type="entry name" value="SBP_5_dom"/>
</dbReference>
<dbReference type="InterPro" id="IPR039424">
    <property type="entry name" value="SBP_5"/>
</dbReference>
<dbReference type="SUPFAM" id="SSF53850">
    <property type="entry name" value="Periplasmic binding protein-like II"/>
    <property type="match status" value="1"/>
</dbReference>
<comment type="similarity">
    <text evidence="1">Belongs to the bacterial solute-binding protein 5 family.</text>
</comment>
<accession>A0A951UB11</accession>
<evidence type="ECO:0000256" key="1">
    <source>
        <dbReference type="ARBA" id="ARBA00005695"/>
    </source>
</evidence>
<proteinExistence type="inferred from homology"/>
<dbReference type="GO" id="GO:0043190">
    <property type="term" value="C:ATP-binding cassette (ABC) transporter complex"/>
    <property type="evidence" value="ECO:0007669"/>
    <property type="project" value="InterPro"/>
</dbReference>
<dbReference type="Gene3D" id="3.10.105.10">
    <property type="entry name" value="Dipeptide-binding Protein, Domain 3"/>
    <property type="match status" value="1"/>
</dbReference>
<keyword evidence="2" id="KW-0813">Transport</keyword>
<dbReference type="Proteomes" id="UP000753908">
    <property type="component" value="Unassembled WGS sequence"/>
</dbReference>
<dbReference type="GO" id="GO:0015833">
    <property type="term" value="P:peptide transport"/>
    <property type="evidence" value="ECO:0007669"/>
    <property type="project" value="TreeGrafter"/>
</dbReference>
<dbReference type="InterPro" id="IPR030678">
    <property type="entry name" value="Peptide/Ni-bd"/>
</dbReference>
<name>A0A951UB11_9CYAN</name>
<reference evidence="5" key="2">
    <citation type="journal article" date="2022" name="Microbiol. Resour. Announc.">
        <title>Metagenome Sequencing to Explore Phylogenomics of Terrestrial Cyanobacteria.</title>
        <authorList>
            <person name="Ward R.D."/>
            <person name="Stajich J.E."/>
            <person name="Johansen J.R."/>
            <person name="Huntemann M."/>
            <person name="Clum A."/>
            <person name="Foster B."/>
            <person name="Foster B."/>
            <person name="Roux S."/>
            <person name="Palaniappan K."/>
            <person name="Varghese N."/>
            <person name="Mukherjee S."/>
            <person name="Reddy T.B.K."/>
            <person name="Daum C."/>
            <person name="Copeland A."/>
            <person name="Chen I.A."/>
            <person name="Ivanova N.N."/>
            <person name="Kyrpides N.C."/>
            <person name="Shapiro N."/>
            <person name="Eloe-Fadrosh E.A."/>
            <person name="Pietrasiak N."/>
        </authorList>
    </citation>
    <scope>NUCLEOTIDE SEQUENCE</scope>
    <source>
        <strain evidence="5">CPER-KK1</strain>
    </source>
</reference>
<feature type="domain" description="Solute-binding protein family 5" evidence="4">
    <location>
        <begin position="85"/>
        <end position="480"/>
    </location>
</feature>
<dbReference type="Gene3D" id="3.40.190.10">
    <property type="entry name" value="Periplasmic binding protein-like II"/>
    <property type="match status" value="1"/>
</dbReference>
<evidence type="ECO:0000259" key="4">
    <source>
        <dbReference type="Pfam" id="PF00496"/>
    </source>
</evidence>
<dbReference type="PANTHER" id="PTHR30290:SF9">
    <property type="entry name" value="OLIGOPEPTIDE-BINDING PROTEIN APPA"/>
    <property type="match status" value="1"/>
</dbReference>
<evidence type="ECO:0000313" key="5">
    <source>
        <dbReference type="EMBL" id="MBW4546585.1"/>
    </source>
</evidence>
<comment type="caution">
    <text evidence="5">The sequence shown here is derived from an EMBL/GenBank/DDBJ whole genome shotgun (WGS) entry which is preliminary data.</text>
</comment>
<evidence type="ECO:0000313" key="6">
    <source>
        <dbReference type="Proteomes" id="UP000753908"/>
    </source>
</evidence>
<dbReference type="Gene3D" id="3.90.76.10">
    <property type="entry name" value="Dipeptide-binding Protein, Domain 1"/>
    <property type="match status" value="1"/>
</dbReference>
<keyword evidence="3" id="KW-0732">Signal</keyword>
<dbReference type="GO" id="GO:0042597">
    <property type="term" value="C:periplasmic space"/>
    <property type="evidence" value="ECO:0007669"/>
    <property type="project" value="UniProtKB-ARBA"/>
</dbReference>
<dbReference type="PANTHER" id="PTHR30290">
    <property type="entry name" value="PERIPLASMIC BINDING COMPONENT OF ABC TRANSPORTER"/>
    <property type="match status" value="1"/>
</dbReference>
<gene>
    <name evidence="5" type="ORF">KME25_19385</name>
</gene>
<dbReference type="PIRSF" id="PIRSF002741">
    <property type="entry name" value="MppA"/>
    <property type="match status" value="1"/>
</dbReference>
<dbReference type="FunFam" id="3.90.76.10:FF:000004">
    <property type="entry name" value="Peptide ABC transporter substrate-binding protein"/>
    <property type="match status" value="1"/>
</dbReference>
<evidence type="ECO:0000256" key="2">
    <source>
        <dbReference type="ARBA" id="ARBA00022448"/>
    </source>
</evidence>
<dbReference type="Pfam" id="PF00496">
    <property type="entry name" value="SBP_bac_5"/>
    <property type="match status" value="1"/>
</dbReference>
<protein>
    <submittedName>
        <fullName evidence="5">ABC transporter substrate-binding protein</fullName>
    </submittedName>
</protein>
<dbReference type="EMBL" id="JAHHIF010000027">
    <property type="protein sequence ID" value="MBW4546585.1"/>
    <property type="molecule type" value="Genomic_DNA"/>
</dbReference>
<evidence type="ECO:0000256" key="3">
    <source>
        <dbReference type="ARBA" id="ARBA00022729"/>
    </source>
</evidence>
<reference evidence="5" key="1">
    <citation type="submission" date="2021-05" db="EMBL/GenBank/DDBJ databases">
        <authorList>
            <person name="Pietrasiak N."/>
            <person name="Ward R."/>
            <person name="Stajich J.E."/>
            <person name="Kurbessoian T."/>
        </authorList>
    </citation>
    <scope>NUCLEOTIDE SEQUENCE</scope>
    <source>
        <strain evidence="5">CPER-KK1</strain>
    </source>
</reference>
<dbReference type="AlphaFoldDB" id="A0A951UB11"/>
<dbReference type="GO" id="GO:1904680">
    <property type="term" value="F:peptide transmembrane transporter activity"/>
    <property type="evidence" value="ECO:0007669"/>
    <property type="project" value="TreeGrafter"/>
</dbReference>
<dbReference type="CDD" id="cd08500">
    <property type="entry name" value="PBP2_NikA_DppA_OppA_like_4"/>
    <property type="match status" value="1"/>
</dbReference>
<sequence length="595" mass="67540">MISAVFSTTTLRRWFSVLLALILAIALSSCTLSQFKTEAAQVPQIVFRNPGDPQSFNYAMNQASPTVFGYIYDGLITENGVTADVEPALAESWDISEDNKRIVFTLREGLKWSDGEPLTTDDVVFTYNDIFFNERIPTDFRDVLRIGESRALPKVRKLDDRRVEFTVPETFAPFLRTVGGVAILPEHALREAVFTNNRDGKPKFLSTWGTDTDPKKIIGSGAYTLESYTPYERVIFRRNPYYWRKDAQGNPQPYVERLIWQTVESSDTGLIQFRSGGLDLLEIAPSSFQLLKREEKRGNFTIKNGGPDFGTNFITFNLNKGRRKGRPLVDPIKSRWFNTLAFRQAVAYALDRQAMINNVFRGLGEFQDSPISVQSPYYFSPKEGLKVYDYNPEKAKELLLGAGFKYNNKNQLLDADGNRVRFTLLSQAGSRISDSIGSQLKSDLSQIGIQVDFTPIDFAVMIDKVLNTLEWECYFGLITGGIEPNSGANIWLPDGQFHPFNQKPQPGQPPIEGREVADWEEEIGRLYIQGAQEVDEAKRKEIYAETQRLAQEYLPFIHLVNPLSLTAVRDRIKNVKYSALGGTLWNVYELKVREQ</sequence>
<organism evidence="5 6">
    <name type="scientific">Symplocastrum torsivum CPER-KK1</name>
    <dbReference type="NCBI Taxonomy" id="450513"/>
    <lineage>
        <taxon>Bacteria</taxon>
        <taxon>Bacillati</taxon>
        <taxon>Cyanobacteriota</taxon>
        <taxon>Cyanophyceae</taxon>
        <taxon>Oscillatoriophycideae</taxon>
        <taxon>Oscillatoriales</taxon>
        <taxon>Microcoleaceae</taxon>
        <taxon>Symplocastrum</taxon>
    </lineage>
</organism>